<name>A0AAV7QJE1_PLEWA</name>
<evidence type="ECO:0000313" key="1">
    <source>
        <dbReference type="EMBL" id="KAJ1140661.1"/>
    </source>
</evidence>
<keyword evidence="2" id="KW-1185">Reference proteome</keyword>
<protein>
    <submittedName>
        <fullName evidence="1">Uncharacterized protein</fullName>
    </submittedName>
</protein>
<sequence length="110" mass="12092">MKYVRPDGIINGMFKDFFDPDTLHLFLDGIAEPAMELASPDSVTGPHLTNMPPSVTAHGDRWYSDGTCNWGRNIERLTRSQGDKDMALKAVAAITQDKCRSPLKPSSPDG</sequence>
<evidence type="ECO:0000313" key="2">
    <source>
        <dbReference type="Proteomes" id="UP001066276"/>
    </source>
</evidence>
<dbReference type="Proteomes" id="UP001066276">
    <property type="component" value="Chromosome 6"/>
</dbReference>
<gene>
    <name evidence="1" type="ORF">NDU88_007010</name>
</gene>
<organism evidence="1 2">
    <name type="scientific">Pleurodeles waltl</name>
    <name type="common">Iberian ribbed newt</name>
    <dbReference type="NCBI Taxonomy" id="8319"/>
    <lineage>
        <taxon>Eukaryota</taxon>
        <taxon>Metazoa</taxon>
        <taxon>Chordata</taxon>
        <taxon>Craniata</taxon>
        <taxon>Vertebrata</taxon>
        <taxon>Euteleostomi</taxon>
        <taxon>Amphibia</taxon>
        <taxon>Batrachia</taxon>
        <taxon>Caudata</taxon>
        <taxon>Salamandroidea</taxon>
        <taxon>Salamandridae</taxon>
        <taxon>Pleurodelinae</taxon>
        <taxon>Pleurodeles</taxon>
    </lineage>
</organism>
<dbReference type="EMBL" id="JANPWB010000010">
    <property type="protein sequence ID" value="KAJ1140661.1"/>
    <property type="molecule type" value="Genomic_DNA"/>
</dbReference>
<proteinExistence type="predicted"/>
<comment type="caution">
    <text evidence="1">The sequence shown here is derived from an EMBL/GenBank/DDBJ whole genome shotgun (WGS) entry which is preliminary data.</text>
</comment>
<accession>A0AAV7QJE1</accession>
<reference evidence="1" key="1">
    <citation type="journal article" date="2022" name="bioRxiv">
        <title>Sequencing and chromosome-scale assembly of the giantPleurodeles waltlgenome.</title>
        <authorList>
            <person name="Brown T."/>
            <person name="Elewa A."/>
            <person name="Iarovenko S."/>
            <person name="Subramanian E."/>
            <person name="Araus A.J."/>
            <person name="Petzold A."/>
            <person name="Susuki M."/>
            <person name="Suzuki K.-i.T."/>
            <person name="Hayashi T."/>
            <person name="Toyoda A."/>
            <person name="Oliveira C."/>
            <person name="Osipova E."/>
            <person name="Leigh N.D."/>
            <person name="Simon A."/>
            <person name="Yun M.H."/>
        </authorList>
    </citation>
    <scope>NUCLEOTIDE SEQUENCE</scope>
    <source>
        <strain evidence="1">20211129_DDA</strain>
        <tissue evidence="1">Liver</tissue>
    </source>
</reference>
<dbReference type="AlphaFoldDB" id="A0AAV7QJE1"/>